<dbReference type="PANTHER" id="PTHR34009">
    <property type="entry name" value="PROTEIN STAR"/>
    <property type="match status" value="1"/>
</dbReference>
<keyword evidence="2" id="KW-0808">Transferase</keyword>
<protein>
    <submittedName>
        <fullName evidence="2">FkbM family methyltransferase</fullName>
    </submittedName>
</protein>
<sequence length="223" mass="25886">MIINALKTIIRRRYNISFSKSGDDIQLMKLINKTKPGTYVDIGCWHPVKASNTYYFSLRGWKGLCIDPNPDLKPLYKTFRPKDHFINAAIGESNTNLDYYFLEESSMNTVSLEFIKKHNLEDKILKKINIPVYSLKDILAKHLTENDRLDFFDVDAEGYDLEILKTNDWKKYRPKIIVIESDISLKSDLTSEIVKYLELQDYKLLGKSIINADLGNLFLASNY</sequence>
<keyword evidence="2" id="KW-0489">Methyltransferase</keyword>
<reference evidence="2 3" key="1">
    <citation type="submission" date="2019-03" db="EMBL/GenBank/DDBJ databases">
        <title>Genomic Encyclopedia of Type Strains, Phase III (KMG-III): the genomes of soil and plant-associated and newly described type strains.</title>
        <authorList>
            <person name="Whitman W."/>
        </authorList>
    </citation>
    <scope>NUCLEOTIDE SEQUENCE [LARGE SCALE GENOMIC DNA]</scope>
    <source>
        <strain evidence="2 3">CECT 8301</strain>
    </source>
</reference>
<organism evidence="2 3">
    <name type="scientific">Algibacter lectus</name>
    <dbReference type="NCBI Taxonomy" id="221126"/>
    <lineage>
        <taxon>Bacteria</taxon>
        <taxon>Pseudomonadati</taxon>
        <taxon>Bacteroidota</taxon>
        <taxon>Flavobacteriia</taxon>
        <taxon>Flavobacteriales</taxon>
        <taxon>Flavobacteriaceae</taxon>
        <taxon>Algibacter</taxon>
    </lineage>
</organism>
<dbReference type="RefSeq" id="WP_133967056.1">
    <property type="nucleotide sequence ID" value="NZ_SORL01000007.1"/>
</dbReference>
<dbReference type="PANTHER" id="PTHR34009:SF2">
    <property type="entry name" value="PROTEIN STAR"/>
    <property type="match status" value="1"/>
</dbReference>
<dbReference type="EMBL" id="SORL01000007">
    <property type="protein sequence ID" value="TDY64760.1"/>
    <property type="molecule type" value="Genomic_DNA"/>
</dbReference>
<dbReference type="AlphaFoldDB" id="A0A4R8MFQ0"/>
<dbReference type="SUPFAM" id="SSF53335">
    <property type="entry name" value="S-adenosyl-L-methionine-dependent methyltransferases"/>
    <property type="match status" value="1"/>
</dbReference>
<comment type="caution">
    <text evidence="2">The sequence shown here is derived from an EMBL/GenBank/DDBJ whole genome shotgun (WGS) entry which is preliminary data.</text>
</comment>
<dbReference type="GO" id="GO:0005886">
    <property type="term" value="C:plasma membrane"/>
    <property type="evidence" value="ECO:0007669"/>
    <property type="project" value="TreeGrafter"/>
</dbReference>
<dbReference type="GO" id="GO:0032259">
    <property type="term" value="P:methylation"/>
    <property type="evidence" value="ECO:0007669"/>
    <property type="project" value="UniProtKB-KW"/>
</dbReference>
<dbReference type="InterPro" id="IPR006342">
    <property type="entry name" value="FkbM_mtfrase"/>
</dbReference>
<dbReference type="InterPro" id="IPR053202">
    <property type="entry name" value="EGF_Rcpt_Signaling_Reg"/>
</dbReference>
<dbReference type="Proteomes" id="UP000294824">
    <property type="component" value="Unassembled WGS sequence"/>
</dbReference>
<keyword evidence="3" id="KW-1185">Reference proteome</keyword>
<dbReference type="InterPro" id="IPR029063">
    <property type="entry name" value="SAM-dependent_MTases_sf"/>
</dbReference>
<dbReference type="GO" id="GO:0005737">
    <property type="term" value="C:cytoplasm"/>
    <property type="evidence" value="ECO:0007669"/>
    <property type="project" value="GOC"/>
</dbReference>
<dbReference type="GO" id="GO:0006888">
    <property type="term" value="P:endoplasmic reticulum to Golgi vesicle-mediated transport"/>
    <property type="evidence" value="ECO:0007669"/>
    <property type="project" value="TreeGrafter"/>
</dbReference>
<accession>A0A4R8MFQ0</accession>
<feature type="domain" description="Methyltransferase FkbM" evidence="1">
    <location>
        <begin position="47"/>
        <end position="204"/>
    </location>
</feature>
<dbReference type="Pfam" id="PF05050">
    <property type="entry name" value="Methyltransf_21"/>
    <property type="match status" value="1"/>
</dbReference>
<gene>
    <name evidence="2" type="ORF">DFQ06_1682</name>
</gene>
<evidence type="ECO:0000313" key="2">
    <source>
        <dbReference type="EMBL" id="TDY64760.1"/>
    </source>
</evidence>
<proteinExistence type="predicted"/>
<dbReference type="GO" id="GO:0016197">
    <property type="term" value="P:endosomal transport"/>
    <property type="evidence" value="ECO:0007669"/>
    <property type="project" value="TreeGrafter"/>
</dbReference>
<name>A0A4R8MFQ0_9FLAO</name>
<evidence type="ECO:0000313" key="3">
    <source>
        <dbReference type="Proteomes" id="UP000294824"/>
    </source>
</evidence>
<dbReference type="GO" id="GO:0008168">
    <property type="term" value="F:methyltransferase activity"/>
    <property type="evidence" value="ECO:0007669"/>
    <property type="project" value="UniProtKB-KW"/>
</dbReference>
<dbReference type="Gene3D" id="3.40.50.150">
    <property type="entry name" value="Vaccinia Virus protein VP39"/>
    <property type="match status" value="1"/>
</dbReference>
<evidence type="ECO:0000259" key="1">
    <source>
        <dbReference type="Pfam" id="PF05050"/>
    </source>
</evidence>